<feature type="domain" description="Carbamoyltransferase" evidence="2">
    <location>
        <begin position="2"/>
        <end position="344"/>
    </location>
</feature>
<organism evidence="4 5">
    <name type="scientific">Telluria antibiotica</name>
    <dbReference type="NCBI Taxonomy" id="2717319"/>
    <lineage>
        <taxon>Bacteria</taxon>
        <taxon>Pseudomonadati</taxon>
        <taxon>Pseudomonadota</taxon>
        <taxon>Betaproteobacteria</taxon>
        <taxon>Burkholderiales</taxon>
        <taxon>Oxalobacteraceae</taxon>
        <taxon>Telluria group</taxon>
        <taxon>Telluria</taxon>
    </lineage>
</organism>
<proteinExistence type="inferred from homology"/>
<dbReference type="PANTHER" id="PTHR34847">
    <property type="entry name" value="NODULATION PROTEIN U"/>
    <property type="match status" value="1"/>
</dbReference>
<dbReference type="PANTHER" id="PTHR34847:SF1">
    <property type="entry name" value="NODULATION PROTEIN U"/>
    <property type="match status" value="1"/>
</dbReference>
<comment type="caution">
    <text evidence="4">The sequence shown here is derived from an EMBL/GenBank/DDBJ whole genome shotgun (WGS) entry which is preliminary data.</text>
</comment>
<dbReference type="InterPro" id="IPR031730">
    <property type="entry name" value="Carbam_trans_C"/>
</dbReference>
<accession>A0ABX0PJX2</accession>
<dbReference type="Gene3D" id="3.30.420.40">
    <property type="match status" value="2"/>
</dbReference>
<dbReference type="InterPro" id="IPR003696">
    <property type="entry name" value="Carbtransf_dom"/>
</dbReference>
<reference evidence="4 5" key="1">
    <citation type="submission" date="2020-03" db="EMBL/GenBank/DDBJ databases">
        <title>Genome sequence of strain Massilia sp. TW-1.</title>
        <authorList>
            <person name="Chaudhary D.K."/>
        </authorList>
    </citation>
    <scope>NUCLEOTIDE SEQUENCE [LARGE SCALE GENOMIC DNA]</scope>
    <source>
        <strain evidence="4 5">TW-1</strain>
    </source>
</reference>
<comment type="similarity">
    <text evidence="1">Belongs to the NodU/CmcH family.</text>
</comment>
<dbReference type="InterPro" id="IPR051338">
    <property type="entry name" value="NodU/CmcH_Carbamoyltrnsfr"/>
</dbReference>
<dbReference type="Pfam" id="PF02543">
    <property type="entry name" value="Carbam_trans_N"/>
    <property type="match status" value="1"/>
</dbReference>
<dbReference type="InterPro" id="IPR038152">
    <property type="entry name" value="Carbam_trans_C_sf"/>
</dbReference>
<evidence type="ECO:0000313" key="5">
    <source>
        <dbReference type="Proteomes" id="UP000716322"/>
    </source>
</evidence>
<dbReference type="SUPFAM" id="SSF53067">
    <property type="entry name" value="Actin-like ATPase domain"/>
    <property type="match status" value="1"/>
</dbReference>
<dbReference type="EMBL" id="JAAQOM010000027">
    <property type="protein sequence ID" value="NIA57755.1"/>
    <property type="molecule type" value="Genomic_DNA"/>
</dbReference>
<dbReference type="Pfam" id="PF16861">
    <property type="entry name" value="Carbam_trans_C"/>
    <property type="match status" value="1"/>
</dbReference>
<evidence type="ECO:0000313" key="4">
    <source>
        <dbReference type="EMBL" id="NIA57755.1"/>
    </source>
</evidence>
<feature type="domain" description="Carbamoyltransferase C-terminal" evidence="3">
    <location>
        <begin position="396"/>
        <end position="565"/>
    </location>
</feature>
<dbReference type="Gene3D" id="3.90.870.20">
    <property type="entry name" value="Carbamoyltransferase, C-terminal domain"/>
    <property type="match status" value="1"/>
</dbReference>
<sequence>MRILGYSGLNHDSSVALLEDGKLIFASESEKIRRAKHEISPFPEQAVGRLLSVTGLELGDIDALAVNYDAGILANWGYLPHLWACIRQRNADLGIIANCITISASHSKALIRYSLSGAIPPIRRVRHHLAHLASTFLYSPYDESAVAVIDASGELDCTTTYHCAGRSIRRLAAMTLPNDSLGSIYMMSTRHLGYRLIGDEYKVMGLASFGEADPVFRRFFEELIILEDGGRYRVNPKLAGRMASSGCQFPDEVAARLGGRHMDGPEAFTEAHKSFARELQRRIEEAILHVVRHLRTASRSRNLCLAGGVALNCVANGRLKAESGFDNIFIPPAPHDAGTSLGAAAYLHYYEDGQARPEPLSHAYLGQRFSDEAIEAEITRCGLPVRRLADPAQEAARRLAYGEVIGWFQGASEFGPRALGNRSILADPRAAEMKDQVNRRIKEREGYRPFAPSVLEHAAEAYFPGLGSSPYMLFVVPASDKARADIPAVVHVDGTARPQVVCPKANPLYHRLISCFAEATGVSAVLNTSFNVAGEPIVNTPADAIRCFFGSGLDALVMGSFVLEKAK</sequence>
<dbReference type="RefSeq" id="WP_166864946.1">
    <property type="nucleotide sequence ID" value="NZ_JAAQOM010000027.1"/>
</dbReference>
<dbReference type="CDD" id="cd24098">
    <property type="entry name" value="ASKHA_NBD_TobZ_N"/>
    <property type="match status" value="1"/>
</dbReference>
<dbReference type="Proteomes" id="UP000716322">
    <property type="component" value="Unassembled WGS sequence"/>
</dbReference>
<evidence type="ECO:0000259" key="2">
    <source>
        <dbReference type="Pfam" id="PF02543"/>
    </source>
</evidence>
<name>A0ABX0PJX2_9BURK</name>
<gene>
    <name evidence="4" type="ORF">HAV22_29425</name>
</gene>
<evidence type="ECO:0008006" key="6">
    <source>
        <dbReference type="Google" id="ProtNLM"/>
    </source>
</evidence>
<evidence type="ECO:0000256" key="1">
    <source>
        <dbReference type="ARBA" id="ARBA00006129"/>
    </source>
</evidence>
<dbReference type="InterPro" id="IPR043129">
    <property type="entry name" value="ATPase_NBD"/>
</dbReference>
<evidence type="ECO:0000259" key="3">
    <source>
        <dbReference type="Pfam" id="PF16861"/>
    </source>
</evidence>
<keyword evidence="5" id="KW-1185">Reference proteome</keyword>
<protein>
    <recommendedName>
        <fullName evidence="6">Carbamoyltransferase</fullName>
    </recommendedName>
</protein>